<dbReference type="PANTHER" id="PTHR33671:SF3">
    <property type="entry name" value="F28N24.8 PROTEIN"/>
    <property type="match status" value="1"/>
</dbReference>
<sequence length="172" mass="19223">MNRSPPKRIPGGARISPYRRERPRSPFREGGFLGMPKDVEKLKVNMLYAESNKNLQELVPYPSTRQGSCSLSPALEKTFLTGLTSIMKNKNQSYLLLMPSGKQHVKTSRLDHDHVRYSEVTYHSLTMILSIPMAVSFQKILTLPCLTGASNSLFPALKSLALPAVRIQHGES</sequence>
<comment type="caution">
    <text evidence="2">The sequence shown here is derived from an EMBL/GenBank/DDBJ whole genome shotgun (WGS) entry which is preliminary data.</text>
</comment>
<protein>
    <submittedName>
        <fullName evidence="2">Uncharacterized protein</fullName>
    </submittedName>
</protein>
<name>A0ABR2FA21_9ROSI</name>
<accession>A0ABR2FA21</accession>
<gene>
    <name evidence="2" type="ORF">V6N12_062839</name>
</gene>
<reference evidence="2 3" key="1">
    <citation type="journal article" date="2024" name="G3 (Bethesda)">
        <title>Genome assembly of Hibiscus sabdariffa L. provides insights into metabolisms of medicinal natural products.</title>
        <authorList>
            <person name="Kim T."/>
        </authorList>
    </citation>
    <scope>NUCLEOTIDE SEQUENCE [LARGE SCALE GENOMIC DNA]</scope>
    <source>
        <strain evidence="2">TK-2024</strain>
        <tissue evidence="2">Old leaves</tissue>
    </source>
</reference>
<dbReference type="EMBL" id="JBBPBM010000007">
    <property type="protein sequence ID" value="KAK8575163.1"/>
    <property type="molecule type" value="Genomic_DNA"/>
</dbReference>
<proteinExistence type="predicted"/>
<dbReference type="PANTHER" id="PTHR33671">
    <property type="entry name" value="N-METHYLTRANSFERASE, PUTATIVE (DUF688)-RELATED"/>
    <property type="match status" value="1"/>
</dbReference>
<dbReference type="Pfam" id="PF05097">
    <property type="entry name" value="DUF688"/>
    <property type="match status" value="1"/>
</dbReference>
<evidence type="ECO:0000256" key="1">
    <source>
        <dbReference type="SAM" id="MobiDB-lite"/>
    </source>
</evidence>
<organism evidence="2 3">
    <name type="scientific">Hibiscus sabdariffa</name>
    <name type="common">roselle</name>
    <dbReference type="NCBI Taxonomy" id="183260"/>
    <lineage>
        <taxon>Eukaryota</taxon>
        <taxon>Viridiplantae</taxon>
        <taxon>Streptophyta</taxon>
        <taxon>Embryophyta</taxon>
        <taxon>Tracheophyta</taxon>
        <taxon>Spermatophyta</taxon>
        <taxon>Magnoliopsida</taxon>
        <taxon>eudicotyledons</taxon>
        <taxon>Gunneridae</taxon>
        <taxon>Pentapetalae</taxon>
        <taxon>rosids</taxon>
        <taxon>malvids</taxon>
        <taxon>Malvales</taxon>
        <taxon>Malvaceae</taxon>
        <taxon>Malvoideae</taxon>
        <taxon>Hibiscus</taxon>
    </lineage>
</organism>
<feature type="compositionally biased region" description="Basic and acidic residues" evidence="1">
    <location>
        <begin position="18"/>
        <end position="27"/>
    </location>
</feature>
<dbReference type="InterPro" id="IPR007789">
    <property type="entry name" value="DUF688"/>
</dbReference>
<keyword evidence="3" id="KW-1185">Reference proteome</keyword>
<feature type="region of interest" description="Disordered" evidence="1">
    <location>
        <begin position="1"/>
        <end position="32"/>
    </location>
</feature>
<evidence type="ECO:0000313" key="3">
    <source>
        <dbReference type="Proteomes" id="UP001472677"/>
    </source>
</evidence>
<evidence type="ECO:0000313" key="2">
    <source>
        <dbReference type="EMBL" id="KAK8575163.1"/>
    </source>
</evidence>
<dbReference type="Proteomes" id="UP001472677">
    <property type="component" value="Unassembled WGS sequence"/>
</dbReference>